<feature type="domain" description="DUF4334" evidence="1">
    <location>
        <begin position="6"/>
        <end position="40"/>
    </location>
</feature>
<name>A0ABW8UZU0_9RHOB</name>
<gene>
    <name evidence="2" type="ORF">ACERZ8_21555</name>
</gene>
<sequence>MRTAKPRARLRTVSFRGRLHAAMCYDAKPINDIFAVIDESNP</sequence>
<comment type="caution">
    <text evidence="2">The sequence shown here is derived from an EMBL/GenBank/DDBJ whole genome shotgun (WGS) entry which is preliminary data.</text>
</comment>
<reference evidence="2 3" key="1">
    <citation type="submission" date="2024-08" db="EMBL/GenBank/DDBJ databases">
        <title>Tateyamaria sp. nov., isolated from marine algae.</title>
        <authorList>
            <person name="Choi B.J."/>
            <person name="Kim J.M."/>
            <person name="Lee J.K."/>
            <person name="Choi D.G."/>
            <person name="Bayburt H."/>
            <person name="Baek J.H."/>
            <person name="Han D.M."/>
            <person name="Jeon C.O."/>
        </authorList>
    </citation>
    <scope>NUCLEOTIDE SEQUENCE [LARGE SCALE GENOMIC DNA]</scope>
    <source>
        <strain evidence="2 3">KMU-156</strain>
    </source>
</reference>
<dbReference type="EMBL" id="JBHDIY010000004">
    <property type="protein sequence ID" value="MFL4472340.1"/>
    <property type="molecule type" value="Genomic_DNA"/>
</dbReference>
<evidence type="ECO:0000313" key="3">
    <source>
        <dbReference type="Proteomes" id="UP001627408"/>
    </source>
</evidence>
<proteinExistence type="predicted"/>
<evidence type="ECO:0000259" key="1">
    <source>
        <dbReference type="Pfam" id="PF14232"/>
    </source>
</evidence>
<organism evidence="2 3">
    <name type="scientific">Tateyamaria armeniaca</name>
    <dbReference type="NCBI Taxonomy" id="2518930"/>
    <lineage>
        <taxon>Bacteria</taxon>
        <taxon>Pseudomonadati</taxon>
        <taxon>Pseudomonadota</taxon>
        <taxon>Alphaproteobacteria</taxon>
        <taxon>Rhodobacterales</taxon>
        <taxon>Roseobacteraceae</taxon>
        <taxon>Tateyamaria</taxon>
    </lineage>
</organism>
<dbReference type="Gene3D" id="2.40.128.580">
    <property type="entry name" value="GXWXG domain"/>
    <property type="match status" value="1"/>
</dbReference>
<dbReference type="Pfam" id="PF14232">
    <property type="entry name" value="DUF4334"/>
    <property type="match status" value="1"/>
</dbReference>
<accession>A0ABW8UZU0</accession>
<protein>
    <submittedName>
        <fullName evidence="2">DUF4334 domain-containing protein</fullName>
    </submittedName>
</protein>
<dbReference type="InterPro" id="IPR025568">
    <property type="entry name" value="DUF4334"/>
</dbReference>
<evidence type="ECO:0000313" key="2">
    <source>
        <dbReference type="EMBL" id="MFL4472340.1"/>
    </source>
</evidence>
<dbReference type="RefSeq" id="WP_407594522.1">
    <property type="nucleotide sequence ID" value="NZ_JBHDIY010000004.1"/>
</dbReference>
<dbReference type="Proteomes" id="UP001627408">
    <property type="component" value="Unassembled WGS sequence"/>
</dbReference>
<keyword evidence="3" id="KW-1185">Reference proteome</keyword>